<evidence type="ECO:0000313" key="2">
    <source>
        <dbReference type="EMBL" id="KAK8132915.1"/>
    </source>
</evidence>
<evidence type="ECO:0000313" key="3">
    <source>
        <dbReference type="Proteomes" id="UP001392437"/>
    </source>
</evidence>
<dbReference type="GO" id="GO:0016747">
    <property type="term" value="F:acyltransferase activity, transferring groups other than amino-acyl groups"/>
    <property type="evidence" value="ECO:0007669"/>
    <property type="project" value="InterPro"/>
</dbReference>
<dbReference type="InterPro" id="IPR016181">
    <property type="entry name" value="Acyl_CoA_acyltransferase"/>
</dbReference>
<dbReference type="InterPro" id="IPR000182">
    <property type="entry name" value="GNAT_dom"/>
</dbReference>
<dbReference type="PANTHER" id="PTHR43792:SF1">
    <property type="entry name" value="N-ACETYLTRANSFERASE DOMAIN-CONTAINING PROTEIN"/>
    <property type="match status" value="1"/>
</dbReference>
<dbReference type="AlphaFoldDB" id="A0AAW0RDB9"/>
<comment type="caution">
    <text evidence="2">The sequence shown here is derived from an EMBL/GenBank/DDBJ whole genome shotgun (WGS) entry which is preliminary data.</text>
</comment>
<dbReference type="InterPro" id="IPR051531">
    <property type="entry name" value="N-acetyltransferase"/>
</dbReference>
<dbReference type="PANTHER" id="PTHR43792">
    <property type="entry name" value="GNAT FAMILY, PUTATIVE (AFU_ORTHOLOGUE AFUA_3G00765)-RELATED-RELATED"/>
    <property type="match status" value="1"/>
</dbReference>
<evidence type="ECO:0000259" key="1">
    <source>
        <dbReference type="Pfam" id="PF13302"/>
    </source>
</evidence>
<feature type="domain" description="N-acetyltransferase" evidence="1">
    <location>
        <begin position="32"/>
        <end position="200"/>
    </location>
</feature>
<proteinExistence type="predicted"/>
<organism evidence="2 3">
    <name type="scientific">Apiospora kogelbergensis</name>
    <dbReference type="NCBI Taxonomy" id="1337665"/>
    <lineage>
        <taxon>Eukaryota</taxon>
        <taxon>Fungi</taxon>
        <taxon>Dikarya</taxon>
        <taxon>Ascomycota</taxon>
        <taxon>Pezizomycotina</taxon>
        <taxon>Sordariomycetes</taxon>
        <taxon>Xylariomycetidae</taxon>
        <taxon>Amphisphaeriales</taxon>
        <taxon>Apiosporaceae</taxon>
        <taxon>Apiospora</taxon>
    </lineage>
</organism>
<dbReference type="EMBL" id="JAQQWP010000001">
    <property type="protein sequence ID" value="KAK8132915.1"/>
    <property type="molecule type" value="Genomic_DNA"/>
</dbReference>
<keyword evidence="3" id="KW-1185">Reference proteome</keyword>
<sequence>MASSSNLIKVKTTLPQLPFLPNADRKPIQTERLIIRALAQDDLHALHQLRTQPEVMIFTRTGRIDGDLSETQARLDKFLPPTGDIETYNMAVCLAATGEMVGIGGVHNPGACSDEFGWPEIGYQFNREHWGRGYATEFMRAFLESWWAIPRAEAEIEVDLHTVPAGYLLENGGRVPEMLVAVVDAVNMGSSRILQKTGFECYREWKEPDSRAGFEGQDVALVEYAFSSKGMKLDVQ</sequence>
<name>A0AAW0RDB9_9PEZI</name>
<dbReference type="Pfam" id="PF13302">
    <property type="entry name" value="Acetyltransf_3"/>
    <property type="match status" value="1"/>
</dbReference>
<accession>A0AAW0RDB9</accession>
<gene>
    <name evidence="2" type="ORF">PG999_001088</name>
</gene>
<dbReference type="Proteomes" id="UP001392437">
    <property type="component" value="Unassembled WGS sequence"/>
</dbReference>
<reference evidence="2 3" key="1">
    <citation type="submission" date="2023-01" db="EMBL/GenBank/DDBJ databases">
        <title>Analysis of 21 Apiospora genomes using comparative genomics revels a genus with tremendous synthesis potential of carbohydrate active enzymes and secondary metabolites.</title>
        <authorList>
            <person name="Sorensen T."/>
        </authorList>
    </citation>
    <scope>NUCLEOTIDE SEQUENCE [LARGE SCALE GENOMIC DNA]</scope>
    <source>
        <strain evidence="2 3">CBS 117206</strain>
    </source>
</reference>
<dbReference type="Gene3D" id="3.40.630.30">
    <property type="match status" value="1"/>
</dbReference>
<protein>
    <recommendedName>
        <fullName evidence="1">N-acetyltransferase domain-containing protein</fullName>
    </recommendedName>
</protein>
<dbReference type="SUPFAM" id="SSF55729">
    <property type="entry name" value="Acyl-CoA N-acyltransferases (Nat)"/>
    <property type="match status" value="1"/>
</dbReference>